<keyword evidence="3" id="KW-0812">Transmembrane</keyword>
<accession>A0A4R6LRV3</accession>
<dbReference type="AlphaFoldDB" id="A0A255GT64"/>
<dbReference type="Gene3D" id="3.50.7.10">
    <property type="entry name" value="GroEL"/>
    <property type="match status" value="1"/>
</dbReference>
<keyword evidence="3" id="KW-1133">Transmembrane helix</keyword>
<keyword evidence="2" id="KW-0143">Chaperone</keyword>
<reference evidence="4 5" key="1">
    <citation type="submission" date="2017-07" db="EMBL/GenBank/DDBJ databases">
        <title>Draft whole genome sequences of clinical Proprionibacteriaceae strains.</title>
        <authorList>
            <person name="Bernier A.-M."/>
            <person name="Bernard K."/>
            <person name="Domingo M.-C."/>
        </authorList>
    </citation>
    <scope>NUCLEOTIDE SEQUENCE [LARGE SCALE GENOMIC DNA]</scope>
    <source>
        <strain evidence="4 5">NML 030167</strain>
    </source>
</reference>
<feature type="transmembrane region" description="Helical" evidence="3">
    <location>
        <begin position="6"/>
        <end position="25"/>
    </location>
</feature>
<dbReference type="Proteomes" id="UP000215896">
    <property type="component" value="Unassembled WGS sequence"/>
</dbReference>
<evidence type="ECO:0000313" key="5">
    <source>
        <dbReference type="Proteomes" id="UP000215896"/>
    </source>
</evidence>
<dbReference type="EMBL" id="NMVO01000001">
    <property type="protein sequence ID" value="OYO17866.1"/>
    <property type="molecule type" value="Genomic_DNA"/>
</dbReference>
<comment type="caution">
    <text evidence="4">The sequence shown here is derived from an EMBL/GenBank/DDBJ whole genome shotgun (WGS) entry which is preliminary data.</text>
</comment>
<evidence type="ECO:0000256" key="2">
    <source>
        <dbReference type="ARBA" id="ARBA00023186"/>
    </source>
</evidence>
<evidence type="ECO:0000313" key="4">
    <source>
        <dbReference type="EMBL" id="OYO17866.1"/>
    </source>
</evidence>
<dbReference type="InterPro" id="IPR027409">
    <property type="entry name" value="GroEL-like_apical_dom_sf"/>
</dbReference>
<dbReference type="RefSeq" id="WP_094404643.1">
    <property type="nucleotide sequence ID" value="NZ_NMVO01000001.1"/>
</dbReference>
<dbReference type="InterPro" id="IPR001844">
    <property type="entry name" value="Cpn60/GroEL"/>
</dbReference>
<proteinExistence type="inferred from homology"/>
<name>A0A255GT64_9ACTN</name>
<dbReference type="OrthoDB" id="3828155at2"/>
<comment type="similarity">
    <text evidence="1">Belongs to the chaperonin (HSP60) family.</text>
</comment>
<dbReference type="GO" id="GO:0042026">
    <property type="term" value="P:protein refolding"/>
    <property type="evidence" value="ECO:0007669"/>
    <property type="project" value="InterPro"/>
</dbReference>
<evidence type="ECO:0000256" key="1">
    <source>
        <dbReference type="ARBA" id="ARBA00006607"/>
    </source>
</evidence>
<protein>
    <submittedName>
        <fullName evidence="4">Uncharacterized protein</fullName>
    </submittedName>
</protein>
<organism evidence="4 5">
    <name type="scientific">Enemella evansiae</name>
    <dbReference type="NCBI Taxonomy" id="2016499"/>
    <lineage>
        <taxon>Bacteria</taxon>
        <taxon>Bacillati</taxon>
        <taxon>Actinomycetota</taxon>
        <taxon>Actinomycetes</taxon>
        <taxon>Propionibacteriales</taxon>
        <taxon>Propionibacteriaceae</taxon>
        <taxon>Enemella</taxon>
    </lineage>
</organism>
<dbReference type="SUPFAM" id="SSF52029">
    <property type="entry name" value="GroEL apical domain-like"/>
    <property type="match status" value="1"/>
</dbReference>
<keyword evidence="3" id="KW-0472">Membrane</keyword>
<evidence type="ECO:0000256" key="3">
    <source>
        <dbReference type="SAM" id="Phobius"/>
    </source>
</evidence>
<gene>
    <name evidence="4" type="ORF">CGZ94_03085</name>
</gene>
<accession>A0A255GT64</accession>
<sequence>MAGWQAALAVVMGLGVAVILLGGFWDRERRLRAQRARSLPPDRNVPGLPADAAPPRYLDHDQALRTPEDAESLALDPVRRTALRARVAAATPVPAGLASTRFVTDPDTGWAVADDATVLVCSEPVESLRELLPTLERVLAGGTPLVIVAPGMRAEVLETLEANQAQRSLRVVVVRADHDPLYRLAELSGATALDHSDLQAGYAPASAFGAVSTWVSARKESWVLGAPVA</sequence>
<keyword evidence="5" id="KW-1185">Reference proteome</keyword>
<dbReference type="PANTHER" id="PTHR45633">
    <property type="entry name" value="60 KDA HEAT SHOCK PROTEIN, MITOCHONDRIAL"/>
    <property type="match status" value="1"/>
</dbReference>
<dbReference type="GO" id="GO:0140662">
    <property type="term" value="F:ATP-dependent protein folding chaperone"/>
    <property type="evidence" value="ECO:0007669"/>
    <property type="project" value="InterPro"/>
</dbReference>